<sequence>MRENKIKKEALALRYDSEKSGAPRVTAKGQGYIAERILENAQEAGVPVQEDPTLLSLLSEININEEIPEELYLAVAEVFAFIYRSDKEMKNRKDSM</sequence>
<reference evidence="1 2" key="1">
    <citation type="submission" date="2016-10" db="EMBL/GenBank/DDBJ databases">
        <authorList>
            <person name="Varghese N."/>
            <person name="Submissions S."/>
        </authorList>
    </citation>
    <scope>NUCLEOTIDE SEQUENCE [LARGE SCALE GENOMIC DNA]</scope>
    <source>
        <strain evidence="1 2">DSM 20748</strain>
    </source>
</reference>
<keyword evidence="1" id="KW-0282">Flagellum</keyword>
<keyword evidence="1" id="KW-0966">Cell projection</keyword>
<evidence type="ECO:0000313" key="2">
    <source>
        <dbReference type="Proteomes" id="UP000198647"/>
    </source>
</evidence>
<dbReference type="PANTHER" id="PTHR30531:SF12">
    <property type="entry name" value="FLAGELLAR BIOSYNTHETIC PROTEIN FLHB"/>
    <property type="match status" value="1"/>
</dbReference>
<gene>
    <name evidence="1" type="ORF">SAMN04488081_0147</name>
</gene>
<proteinExistence type="predicted"/>
<protein>
    <submittedName>
        <fullName evidence="1">Flagellar biosynthesis protein</fullName>
    </submittedName>
</protein>
<name>A0A1H3APZ2_9BACI</name>
<dbReference type="PANTHER" id="PTHR30531">
    <property type="entry name" value="FLAGELLAR BIOSYNTHETIC PROTEIN FLHB"/>
    <property type="match status" value="1"/>
</dbReference>
<keyword evidence="1" id="KW-0969">Cilium</keyword>
<dbReference type="InterPro" id="IPR029025">
    <property type="entry name" value="T3SS_substrate_exporter_C"/>
</dbReference>
<dbReference type="Pfam" id="PF01312">
    <property type="entry name" value="Bac_export_2"/>
    <property type="match status" value="1"/>
</dbReference>
<comment type="caution">
    <text evidence="1">The sequence shown here is derived from an EMBL/GenBank/DDBJ whole genome shotgun (WGS) entry which is preliminary data.</text>
</comment>
<dbReference type="InterPro" id="IPR006135">
    <property type="entry name" value="T3SS_substrate_exporter"/>
</dbReference>
<dbReference type="Proteomes" id="UP000198647">
    <property type="component" value="Unassembled WGS sequence"/>
</dbReference>
<accession>A0A1H3APZ2</accession>
<organism evidence="1 2">
    <name type="scientific">Salimicrobium album</name>
    <dbReference type="NCBI Taxonomy" id="50717"/>
    <lineage>
        <taxon>Bacteria</taxon>
        <taxon>Bacillati</taxon>
        <taxon>Bacillota</taxon>
        <taxon>Bacilli</taxon>
        <taxon>Bacillales</taxon>
        <taxon>Bacillaceae</taxon>
        <taxon>Salimicrobium</taxon>
    </lineage>
</organism>
<evidence type="ECO:0000313" key="1">
    <source>
        <dbReference type="EMBL" id="SDX31756.1"/>
    </source>
</evidence>
<keyword evidence="2" id="KW-1185">Reference proteome</keyword>
<dbReference type="SUPFAM" id="SSF160544">
    <property type="entry name" value="EscU C-terminal domain-like"/>
    <property type="match status" value="1"/>
</dbReference>
<dbReference type="Gene3D" id="3.40.1690.10">
    <property type="entry name" value="secretion proteins EscU"/>
    <property type="match status" value="1"/>
</dbReference>
<dbReference type="RefSeq" id="WP_093104894.1">
    <property type="nucleotide sequence ID" value="NZ_FNOS01000001.1"/>
</dbReference>
<dbReference type="EMBL" id="FNOS01000001">
    <property type="protein sequence ID" value="SDX31756.1"/>
    <property type="molecule type" value="Genomic_DNA"/>
</dbReference>